<keyword evidence="1" id="KW-0812">Transmembrane</keyword>
<dbReference type="InterPro" id="IPR012337">
    <property type="entry name" value="RNaseH-like_sf"/>
</dbReference>
<feature type="transmembrane region" description="Helical" evidence="1">
    <location>
        <begin position="172"/>
        <end position="193"/>
    </location>
</feature>
<reference evidence="3 4" key="1">
    <citation type="submission" date="2023-05" db="EMBL/GenBank/DDBJ databases">
        <title>Novel species of genus Flectobacillus isolated from stream in China.</title>
        <authorList>
            <person name="Lu H."/>
        </authorList>
    </citation>
    <scope>NUCLEOTIDE SEQUENCE [LARGE SCALE GENOMIC DNA]</scope>
    <source>
        <strain evidence="3 4">LFS242W</strain>
    </source>
</reference>
<comment type="caution">
    <text evidence="3">The sequence shown here is derived from an EMBL/GenBank/DDBJ whole genome shotgun (WGS) entry which is preliminary data.</text>
</comment>
<dbReference type="Proteomes" id="UP001225761">
    <property type="component" value="Unassembled WGS sequence"/>
</dbReference>
<name>A0ABT6ZAV5_9BACT</name>
<dbReference type="InterPro" id="IPR002559">
    <property type="entry name" value="Transposase_11"/>
</dbReference>
<protein>
    <submittedName>
        <fullName evidence="3">Transposase</fullName>
    </submittedName>
</protein>
<dbReference type="RefSeq" id="WP_283383792.1">
    <property type="nucleotide sequence ID" value="NZ_JASHIE010000036.1"/>
</dbReference>
<accession>A0ABT6ZAV5</accession>
<keyword evidence="4" id="KW-1185">Reference proteome</keyword>
<evidence type="ECO:0000259" key="2">
    <source>
        <dbReference type="Pfam" id="PF01609"/>
    </source>
</evidence>
<keyword evidence="1" id="KW-0472">Membrane</keyword>
<gene>
    <name evidence="3" type="ORF">QM481_24800</name>
</gene>
<keyword evidence="1" id="KW-1133">Transmembrane helix</keyword>
<proteinExistence type="predicted"/>
<evidence type="ECO:0000313" key="3">
    <source>
        <dbReference type="EMBL" id="MDI9877779.1"/>
    </source>
</evidence>
<dbReference type="EMBL" id="JASHIE010000036">
    <property type="protein sequence ID" value="MDI9877779.1"/>
    <property type="molecule type" value="Genomic_DNA"/>
</dbReference>
<dbReference type="Pfam" id="PF01609">
    <property type="entry name" value="DDE_Tnp_1"/>
    <property type="match status" value="1"/>
</dbReference>
<organism evidence="3 4">
    <name type="scientific">Flectobacillus rivi</name>
    <dbReference type="NCBI Taxonomy" id="2984209"/>
    <lineage>
        <taxon>Bacteria</taxon>
        <taxon>Pseudomonadati</taxon>
        <taxon>Bacteroidota</taxon>
        <taxon>Cytophagia</taxon>
        <taxon>Cytophagales</taxon>
        <taxon>Flectobacillaceae</taxon>
        <taxon>Flectobacillus</taxon>
    </lineage>
</organism>
<evidence type="ECO:0000256" key="1">
    <source>
        <dbReference type="SAM" id="Phobius"/>
    </source>
</evidence>
<feature type="domain" description="Transposase IS4-like" evidence="2">
    <location>
        <begin position="34"/>
        <end position="183"/>
    </location>
</feature>
<evidence type="ECO:0000313" key="4">
    <source>
        <dbReference type="Proteomes" id="UP001225761"/>
    </source>
</evidence>
<dbReference type="SUPFAM" id="SSF53098">
    <property type="entry name" value="Ribonuclease H-like"/>
    <property type="match status" value="1"/>
</dbReference>
<sequence>MIVASFDGLGIPLYWQLLDNKSGNSCYKNRIEILEKVIFVIGKERIAGIVGDREFIGASWFKYLKIHNIPFCMRLPKHHLLTLKNGSIYHIECLLKQQKERYFHDVLVDGIVCNVMLKKLSNNDFLFLAGQFKAKKLGEVYRKRWAIEVLFQNLKSRGFDLESTHLKCIKKLSSLLVFVCLAAAICYSIGKYYNGKVQKIKAKNHGYMAKSFFRTGLDLLRELLKNPNSDLVNLSYKIIRVFCKLIKQK</sequence>